<evidence type="ECO:0000313" key="2">
    <source>
        <dbReference type="Proteomes" id="UP000800093"/>
    </source>
</evidence>
<gene>
    <name evidence="1" type="ORF">CC78DRAFT_534315</name>
</gene>
<comment type="caution">
    <text evidence="1">The sequence shown here is derived from an EMBL/GenBank/DDBJ whole genome shotgun (WGS) entry which is preliminary data.</text>
</comment>
<protein>
    <submittedName>
        <fullName evidence="1">Uncharacterized protein</fullName>
    </submittedName>
</protein>
<dbReference type="Proteomes" id="UP000800093">
    <property type="component" value="Unassembled WGS sequence"/>
</dbReference>
<accession>A0A9P4MYX2</accession>
<reference evidence="2" key="1">
    <citation type="journal article" date="2020" name="Stud. Mycol.">
        <title>101 Dothideomycetes genomes: A test case for predicting lifestyles and emergence of pathogens.</title>
        <authorList>
            <person name="Haridas S."/>
            <person name="Albert R."/>
            <person name="Binder M."/>
            <person name="Bloem J."/>
            <person name="LaButti K."/>
            <person name="Salamov A."/>
            <person name="Andreopoulos B."/>
            <person name="Baker S."/>
            <person name="Barry K."/>
            <person name="Bills G."/>
            <person name="Bluhm B."/>
            <person name="Cannon C."/>
            <person name="Castanera R."/>
            <person name="Culley D."/>
            <person name="Daum C."/>
            <person name="Ezra D."/>
            <person name="Gonzalez J."/>
            <person name="Henrissat B."/>
            <person name="Kuo A."/>
            <person name="Liang C."/>
            <person name="Lipzen A."/>
            <person name="Lutzoni F."/>
            <person name="Magnuson J."/>
            <person name="Mondo S."/>
            <person name="Nolan M."/>
            <person name="Ohm R."/>
            <person name="Pangilinan J."/>
            <person name="Park H.-J."/>
            <person name="Ramirez L."/>
            <person name="Alfaro M."/>
            <person name="Sun H."/>
            <person name="Tritt A."/>
            <person name="Yoshinaga Y."/>
            <person name="Zwiers L.-H."/>
            <person name="Turgeon B."/>
            <person name="Goodwin S."/>
            <person name="Spatafora J."/>
            <person name="Crous P."/>
            <person name="Grigoriev I."/>
        </authorList>
    </citation>
    <scope>NUCLEOTIDE SEQUENCE [LARGE SCALE GENOMIC DNA]</scope>
    <source>
        <strain evidence="2">CBS 304.66</strain>
    </source>
</reference>
<sequence length="69" mass="7956">MFIADELPYRFLQGVNVKDVPNQLSIYTEDMDREDIDSYLCSEGYMGATNSNRADKVPYEGLDEVEERV</sequence>
<keyword evidence="2" id="KW-1185">Reference proteome</keyword>
<proteinExistence type="predicted"/>
<dbReference type="AlphaFoldDB" id="A0A9P4MYX2"/>
<name>A0A9P4MYX2_9PLEO</name>
<evidence type="ECO:0000313" key="1">
    <source>
        <dbReference type="EMBL" id="KAF2263040.1"/>
    </source>
</evidence>
<organism evidence="1 2">
    <name type="scientific">Lojkania enalia</name>
    <dbReference type="NCBI Taxonomy" id="147567"/>
    <lineage>
        <taxon>Eukaryota</taxon>
        <taxon>Fungi</taxon>
        <taxon>Dikarya</taxon>
        <taxon>Ascomycota</taxon>
        <taxon>Pezizomycotina</taxon>
        <taxon>Dothideomycetes</taxon>
        <taxon>Pleosporomycetidae</taxon>
        <taxon>Pleosporales</taxon>
        <taxon>Pleosporales incertae sedis</taxon>
        <taxon>Lojkania</taxon>
    </lineage>
</organism>
<dbReference type="EMBL" id="ML986632">
    <property type="protein sequence ID" value="KAF2263040.1"/>
    <property type="molecule type" value="Genomic_DNA"/>
</dbReference>